<feature type="transmembrane region" description="Helical" evidence="1">
    <location>
        <begin position="89"/>
        <end position="107"/>
    </location>
</feature>
<keyword evidence="2" id="KW-0614">Plasmid</keyword>
<evidence type="ECO:0000313" key="3">
    <source>
        <dbReference type="Proteomes" id="UP000001739"/>
    </source>
</evidence>
<dbReference type="EMBL" id="CP001054">
    <property type="protein sequence ID" value="ACD21690.1"/>
    <property type="molecule type" value="Genomic_DNA"/>
</dbReference>
<evidence type="ECO:0000313" key="2">
    <source>
        <dbReference type="EMBL" id="ACD21690.1"/>
    </source>
</evidence>
<geneLocation type="plasmid" evidence="2 3">
    <name>pBPHYT01</name>
</geneLocation>
<feature type="transmembrane region" description="Helical" evidence="1">
    <location>
        <begin position="119"/>
        <end position="143"/>
    </location>
</feature>
<evidence type="ECO:0008006" key="4">
    <source>
        <dbReference type="Google" id="ProtNLM"/>
    </source>
</evidence>
<feature type="transmembrane region" description="Helical" evidence="1">
    <location>
        <begin position="30"/>
        <end position="51"/>
    </location>
</feature>
<sequence length="149" mass="16065" precursor="true">MKGKHVVALITLAVLFGVNALVVYVCSFFSVASWLVFTISIVVSTVIGRVVSEFLHDAYMIHMLNKGLENRKRLASSVDRDPTPSIPPVLLYVLGLVHVFGGTFALLDFYRAGAATDPATATVGFFIAVGVAFIGLAVLRAFAPKRIPR</sequence>
<dbReference type="KEGG" id="bpy:Bphyt_7405"/>
<dbReference type="RefSeq" id="WP_012431059.1">
    <property type="nucleotide sequence ID" value="NC_010679.1"/>
</dbReference>
<reference evidence="2 3" key="1">
    <citation type="journal article" date="2011" name="J. Bacteriol.">
        <title>Complete genome sequence of the plant growth-promoting endophyte Burkholderia phytofirmans strain PsJN.</title>
        <authorList>
            <person name="Weilharter A."/>
            <person name="Mitter B."/>
            <person name="Shin M.V."/>
            <person name="Chain P.S."/>
            <person name="Nowak J."/>
            <person name="Sessitsch A."/>
        </authorList>
    </citation>
    <scope>NUCLEOTIDE SEQUENCE [LARGE SCALE GENOMIC DNA]</scope>
    <source>
        <strain evidence="3">DSM 17436 / LMG 22146 / PsJN</strain>
        <plasmid evidence="2 3">pBPHYT01</plasmid>
    </source>
</reference>
<proteinExistence type="predicted"/>
<dbReference type="HOGENOM" id="CLU_1746220_0_0_4"/>
<accession>B2TGX4</accession>
<evidence type="ECO:0000256" key="1">
    <source>
        <dbReference type="SAM" id="Phobius"/>
    </source>
</evidence>
<keyword evidence="1" id="KW-1133">Transmembrane helix</keyword>
<organism evidence="2 3">
    <name type="scientific">Paraburkholderia phytofirmans (strain DSM 17436 / LMG 22146 / PsJN)</name>
    <name type="common">Burkholderia phytofirmans</name>
    <dbReference type="NCBI Taxonomy" id="398527"/>
    <lineage>
        <taxon>Bacteria</taxon>
        <taxon>Pseudomonadati</taxon>
        <taxon>Pseudomonadota</taxon>
        <taxon>Betaproteobacteria</taxon>
        <taxon>Burkholderiales</taxon>
        <taxon>Burkholderiaceae</taxon>
        <taxon>Paraburkholderia</taxon>
    </lineage>
</organism>
<keyword evidence="1" id="KW-0472">Membrane</keyword>
<gene>
    <name evidence="2" type="ordered locus">Bphyt_7405</name>
</gene>
<dbReference type="AlphaFoldDB" id="B2TGX4"/>
<protein>
    <recommendedName>
        <fullName evidence="4">Transmembrane protein</fullName>
    </recommendedName>
</protein>
<dbReference type="Proteomes" id="UP000001739">
    <property type="component" value="Plasmid pBPHYT01"/>
</dbReference>
<keyword evidence="1" id="KW-0812">Transmembrane</keyword>
<name>B2TGX4_PARPJ</name>